<dbReference type="PROSITE" id="PS50935">
    <property type="entry name" value="SSB"/>
    <property type="match status" value="1"/>
</dbReference>
<keyword evidence="1 2" id="KW-0238">DNA-binding</keyword>
<dbReference type="GO" id="GO:0003697">
    <property type="term" value="F:single-stranded DNA binding"/>
    <property type="evidence" value="ECO:0007669"/>
    <property type="project" value="UniProtKB-UniRule"/>
</dbReference>
<accession>A0A1H3X321</accession>
<dbReference type="RefSeq" id="WP_090304210.1">
    <property type="nucleotide sequence ID" value="NZ_FNRK01000001.1"/>
</dbReference>
<sequence>MNKVMLVGRLARDPELRTTGTGKSVCSFSVAVDRRFKQEGQPTADFFTVTAWGRQAEIINQYLGKGRQIALSGRLQSRSYDAKDGSKRYVTEVVLEEFDFIGGRSEQGGGASDGGYGGNAGFSGGGYNNAPAQPASNMPLDMDDDFHLLADDEDVPF</sequence>
<comment type="caution">
    <text evidence="2">Lacks conserved residue(s) required for the propagation of feature annotation.</text>
</comment>
<evidence type="ECO:0000256" key="4">
    <source>
        <dbReference type="SAM" id="MobiDB-lite"/>
    </source>
</evidence>
<gene>
    <name evidence="5" type="ORF">SAMN04515656_101179</name>
</gene>
<comment type="subunit">
    <text evidence="2">Homotetramer.</text>
</comment>
<dbReference type="NCBIfam" id="TIGR00621">
    <property type="entry name" value="ssb"/>
    <property type="match status" value="1"/>
</dbReference>
<dbReference type="Proteomes" id="UP000199394">
    <property type="component" value="Unassembled WGS sequence"/>
</dbReference>
<feature type="region of interest" description="Disordered" evidence="4">
    <location>
        <begin position="105"/>
        <end position="145"/>
    </location>
</feature>
<keyword evidence="6" id="KW-1185">Reference proteome</keyword>
<organism evidence="5 6">
    <name type="scientific">Eubacterium aggregans</name>
    <dbReference type="NCBI Taxonomy" id="81409"/>
    <lineage>
        <taxon>Bacteria</taxon>
        <taxon>Bacillati</taxon>
        <taxon>Bacillota</taxon>
        <taxon>Clostridia</taxon>
        <taxon>Eubacteriales</taxon>
        <taxon>Eubacteriaceae</taxon>
        <taxon>Eubacterium</taxon>
    </lineage>
</organism>
<evidence type="ECO:0000313" key="6">
    <source>
        <dbReference type="Proteomes" id="UP000199394"/>
    </source>
</evidence>
<dbReference type="EMBL" id="FNRK01000001">
    <property type="protein sequence ID" value="SDZ93034.1"/>
    <property type="molecule type" value="Genomic_DNA"/>
</dbReference>
<evidence type="ECO:0000256" key="1">
    <source>
        <dbReference type="ARBA" id="ARBA00023125"/>
    </source>
</evidence>
<dbReference type="Gene3D" id="2.40.50.140">
    <property type="entry name" value="Nucleic acid-binding proteins"/>
    <property type="match status" value="1"/>
</dbReference>
<reference evidence="5 6" key="1">
    <citation type="submission" date="2016-10" db="EMBL/GenBank/DDBJ databases">
        <authorList>
            <person name="de Groot N.N."/>
        </authorList>
    </citation>
    <scope>NUCLEOTIDE SEQUENCE [LARGE SCALE GENOMIC DNA]</scope>
    <source>
        <strain evidence="5 6">SR12</strain>
    </source>
</reference>
<evidence type="ECO:0000256" key="3">
    <source>
        <dbReference type="RuleBase" id="RU000524"/>
    </source>
</evidence>
<feature type="compositionally biased region" description="Gly residues" evidence="4">
    <location>
        <begin position="105"/>
        <end position="127"/>
    </location>
</feature>
<dbReference type="STRING" id="81409.SAMN04515656_101179"/>
<dbReference type="InterPro" id="IPR000424">
    <property type="entry name" value="Primosome_PriB/ssb"/>
</dbReference>
<dbReference type="InterPro" id="IPR012340">
    <property type="entry name" value="NA-bd_OB-fold"/>
</dbReference>
<evidence type="ECO:0000313" key="5">
    <source>
        <dbReference type="EMBL" id="SDZ93034.1"/>
    </source>
</evidence>
<dbReference type="SUPFAM" id="SSF50249">
    <property type="entry name" value="Nucleic acid-binding proteins"/>
    <property type="match status" value="1"/>
</dbReference>
<dbReference type="CDD" id="cd04496">
    <property type="entry name" value="SSB_OBF"/>
    <property type="match status" value="1"/>
</dbReference>
<dbReference type="PANTHER" id="PTHR10302:SF27">
    <property type="entry name" value="SINGLE-STRANDED DNA-BINDING PROTEIN"/>
    <property type="match status" value="1"/>
</dbReference>
<dbReference type="HAMAP" id="MF_00984">
    <property type="entry name" value="SSB"/>
    <property type="match status" value="1"/>
</dbReference>
<protein>
    <recommendedName>
        <fullName evidence="2 3">Single-stranded DNA-binding protein</fullName>
        <shortName evidence="2">SSB</shortName>
    </recommendedName>
</protein>
<dbReference type="GO" id="GO:0009295">
    <property type="term" value="C:nucleoid"/>
    <property type="evidence" value="ECO:0007669"/>
    <property type="project" value="TreeGrafter"/>
</dbReference>
<dbReference type="InterPro" id="IPR011344">
    <property type="entry name" value="ssDNA-bd"/>
</dbReference>
<name>A0A1H3X321_9FIRM</name>
<proteinExistence type="inferred from homology"/>
<dbReference type="PANTHER" id="PTHR10302">
    <property type="entry name" value="SINGLE-STRANDED DNA-BINDING PROTEIN"/>
    <property type="match status" value="1"/>
</dbReference>
<evidence type="ECO:0000256" key="2">
    <source>
        <dbReference type="HAMAP-Rule" id="MF_00984"/>
    </source>
</evidence>
<dbReference type="Pfam" id="PF00436">
    <property type="entry name" value="SSB"/>
    <property type="match status" value="1"/>
</dbReference>
<dbReference type="GO" id="GO:0006260">
    <property type="term" value="P:DNA replication"/>
    <property type="evidence" value="ECO:0007669"/>
    <property type="project" value="InterPro"/>
</dbReference>
<dbReference type="AlphaFoldDB" id="A0A1H3X321"/>
<dbReference type="OrthoDB" id="9809878at2"/>